<dbReference type="Proteomes" id="UP000002028">
    <property type="component" value="Plasmid pSLIN05"/>
</dbReference>
<reference evidence="1 2" key="1">
    <citation type="journal article" date="2010" name="Stand. Genomic Sci.">
        <title>Complete genome sequence of Spirosoma linguale type strain (1).</title>
        <authorList>
            <person name="Lail K."/>
            <person name="Sikorski J."/>
            <person name="Saunders E."/>
            <person name="Lapidus A."/>
            <person name="Glavina Del Rio T."/>
            <person name="Copeland A."/>
            <person name="Tice H."/>
            <person name="Cheng J.-F."/>
            <person name="Lucas S."/>
            <person name="Nolan M."/>
            <person name="Bruce D."/>
            <person name="Goodwin L."/>
            <person name="Pitluck S."/>
            <person name="Ivanova N."/>
            <person name="Mavromatis K."/>
            <person name="Ovchinnikova G."/>
            <person name="Pati A."/>
            <person name="Chen A."/>
            <person name="Palaniappan K."/>
            <person name="Land M."/>
            <person name="Hauser L."/>
            <person name="Chang Y.-J."/>
            <person name="Jeffries C.D."/>
            <person name="Chain P."/>
            <person name="Brettin T."/>
            <person name="Detter J.C."/>
            <person name="Schuetze A."/>
            <person name="Rohde M."/>
            <person name="Tindall B.J."/>
            <person name="Goeker M."/>
            <person name="Bristow J."/>
            <person name="Eisen J.A."/>
            <person name="Markowitz V."/>
            <person name="Hugenholtz P."/>
            <person name="Kyrpides N.C."/>
            <person name="Klenk H.-P."/>
            <person name="Chen F."/>
        </authorList>
    </citation>
    <scope>NUCLEOTIDE SEQUENCE [LARGE SCALE GENOMIC DNA]</scope>
    <source>
        <strain evidence="2">ATCC 33905 / DSM 74 / LMG 10896 / Claus 1</strain>
    </source>
</reference>
<keyword evidence="2" id="KW-1185">Reference proteome</keyword>
<gene>
    <name evidence="1" type="ordered locus">Slin_7036</name>
</gene>
<dbReference type="HOGENOM" id="CLU_2883639_0_0_10"/>
<organism evidence="1 2">
    <name type="scientific">Spirosoma linguale (strain ATCC 33905 / DSM 74 / LMG 10896 / Claus 1)</name>
    <dbReference type="NCBI Taxonomy" id="504472"/>
    <lineage>
        <taxon>Bacteria</taxon>
        <taxon>Pseudomonadati</taxon>
        <taxon>Bacteroidota</taxon>
        <taxon>Cytophagia</taxon>
        <taxon>Cytophagales</taxon>
        <taxon>Cytophagaceae</taxon>
        <taxon>Spirosoma</taxon>
    </lineage>
</organism>
<protein>
    <submittedName>
        <fullName evidence="1">Uncharacterized protein</fullName>
    </submittedName>
</protein>
<name>D2QVZ7_SPILD</name>
<accession>D2QVZ7</accession>
<dbReference type="AlphaFoldDB" id="D2QVZ7"/>
<keyword evidence="1" id="KW-0614">Plasmid</keyword>
<dbReference type="KEGG" id="sli:Slin_7036"/>
<geneLocation type="plasmid" evidence="1 2">
    <name>pSLIN05</name>
</geneLocation>
<evidence type="ECO:0000313" key="1">
    <source>
        <dbReference type="EMBL" id="ADB42979.1"/>
    </source>
</evidence>
<sequence>MTALLFEARLVNQTGAVEVQFARVIYGVDSPEEKEKTFRAICRSRYPQLRILEPISVSPATLQ</sequence>
<evidence type="ECO:0000313" key="2">
    <source>
        <dbReference type="Proteomes" id="UP000002028"/>
    </source>
</evidence>
<dbReference type="EMBL" id="CP001774">
    <property type="protein sequence ID" value="ADB42979.1"/>
    <property type="molecule type" value="Genomic_DNA"/>
</dbReference>
<proteinExistence type="predicted"/>